<evidence type="ECO:0000313" key="9">
    <source>
        <dbReference type="EMBL" id="KXN72170.1"/>
    </source>
</evidence>
<evidence type="ECO:0000256" key="4">
    <source>
        <dbReference type="ARBA" id="ARBA00030273"/>
    </source>
</evidence>
<evidence type="ECO:0000256" key="7">
    <source>
        <dbReference type="ARBA" id="ARBA00048782"/>
    </source>
</evidence>
<keyword evidence="10" id="KW-1185">Reference proteome</keyword>
<dbReference type="EMBL" id="KQ964459">
    <property type="protein sequence ID" value="KXN72170.1"/>
    <property type="molecule type" value="Genomic_DNA"/>
</dbReference>
<sequence length="164" mass="18814">MSDNSNLATFAGGCFWGVEHYFKKEFGSKLLKTSTGYANGNTDKPSYREVCSGSSGYAEAVQLAFDPSKVSYEQLVTFFWRIHDPTTLNRQGNDVGTQYRSGVYYHTDEQRQVAEKVKEQVQKHFKNPITTEIVPFKNYFKAEDYHQDYLSNNPGGYCNHGFKW</sequence>
<dbReference type="NCBIfam" id="TIGR00401">
    <property type="entry name" value="msrA"/>
    <property type="match status" value="1"/>
</dbReference>
<accession>A0A137PAX7</accession>
<dbReference type="GO" id="GO:0008113">
    <property type="term" value="F:peptide-methionine (S)-S-oxide reductase activity"/>
    <property type="evidence" value="ECO:0007669"/>
    <property type="project" value="UniProtKB-EC"/>
</dbReference>
<dbReference type="EC" id="1.8.4.11" evidence="2"/>
<dbReference type="OMA" id="LFWESHD"/>
<evidence type="ECO:0000313" key="10">
    <source>
        <dbReference type="Proteomes" id="UP000070444"/>
    </source>
</evidence>
<name>A0A137PAX7_CONC2</name>
<evidence type="ECO:0000256" key="5">
    <source>
        <dbReference type="ARBA" id="ARBA00030643"/>
    </source>
</evidence>
<evidence type="ECO:0000256" key="1">
    <source>
        <dbReference type="ARBA" id="ARBA00005591"/>
    </source>
</evidence>
<evidence type="ECO:0000256" key="2">
    <source>
        <dbReference type="ARBA" id="ARBA00012502"/>
    </source>
</evidence>
<dbReference type="HAMAP" id="MF_01401">
    <property type="entry name" value="MsrA"/>
    <property type="match status" value="1"/>
</dbReference>
<dbReference type="Proteomes" id="UP000070444">
    <property type="component" value="Unassembled WGS sequence"/>
</dbReference>
<comment type="catalytic activity">
    <reaction evidence="7">
        <text>[thioredoxin]-disulfide + L-methionine + H2O = L-methionine (S)-S-oxide + [thioredoxin]-dithiol</text>
        <dbReference type="Rhea" id="RHEA:19993"/>
        <dbReference type="Rhea" id="RHEA-COMP:10698"/>
        <dbReference type="Rhea" id="RHEA-COMP:10700"/>
        <dbReference type="ChEBI" id="CHEBI:15377"/>
        <dbReference type="ChEBI" id="CHEBI:29950"/>
        <dbReference type="ChEBI" id="CHEBI:50058"/>
        <dbReference type="ChEBI" id="CHEBI:57844"/>
        <dbReference type="ChEBI" id="CHEBI:58772"/>
        <dbReference type="EC" id="1.8.4.11"/>
    </reaction>
</comment>
<dbReference type="Gene3D" id="3.30.1060.10">
    <property type="entry name" value="Peptide methionine sulphoxide reductase MsrA"/>
    <property type="match status" value="1"/>
</dbReference>
<evidence type="ECO:0000259" key="8">
    <source>
        <dbReference type="Pfam" id="PF01625"/>
    </source>
</evidence>
<comment type="similarity">
    <text evidence="1">Belongs to the MsrA Met sulfoxide reductase family.</text>
</comment>
<dbReference type="OrthoDB" id="77405at2759"/>
<dbReference type="Pfam" id="PF01625">
    <property type="entry name" value="PMSR"/>
    <property type="match status" value="1"/>
</dbReference>
<dbReference type="PANTHER" id="PTHR42799">
    <property type="entry name" value="MITOCHONDRIAL PEPTIDE METHIONINE SULFOXIDE REDUCTASE"/>
    <property type="match status" value="1"/>
</dbReference>
<dbReference type="GO" id="GO:0034599">
    <property type="term" value="P:cellular response to oxidative stress"/>
    <property type="evidence" value="ECO:0007669"/>
    <property type="project" value="EnsemblFungi"/>
</dbReference>
<dbReference type="SUPFAM" id="SSF55068">
    <property type="entry name" value="Peptide methionine sulfoxide reductase"/>
    <property type="match status" value="1"/>
</dbReference>
<dbReference type="GO" id="GO:0110052">
    <property type="term" value="P:toxic metabolite repair"/>
    <property type="evidence" value="ECO:0007669"/>
    <property type="project" value="EnsemblFungi"/>
</dbReference>
<dbReference type="InterPro" id="IPR050162">
    <property type="entry name" value="MsrA_MetSO_reductase"/>
</dbReference>
<dbReference type="InterPro" id="IPR036509">
    <property type="entry name" value="Met_Sox_Rdtase_MsrA_sf"/>
</dbReference>
<dbReference type="GO" id="GO:0033744">
    <property type="term" value="F:L-methionine:thioredoxin-disulfide S-oxidoreductase activity"/>
    <property type="evidence" value="ECO:0007669"/>
    <property type="project" value="EnsemblFungi"/>
</dbReference>
<evidence type="ECO:0000256" key="6">
    <source>
        <dbReference type="ARBA" id="ARBA00047806"/>
    </source>
</evidence>
<dbReference type="AlphaFoldDB" id="A0A137PAX7"/>
<dbReference type="PANTHER" id="PTHR42799:SF2">
    <property type="entry name" value="MITOCHONDRIAL PEPTIDE METHIONINE SULFOXIDE REDUCTASE"/>
    <property type="match status" value="1"/>
</dbReference>
<gene>
    <name evidence="9" type="ORF">CONCODRAFT_77962</name>
</gene>
<proteinExistence type="inferred from homology"/>
<comment type="catalytic activity">
    <reaction evidence="6">
        <text>L-methionyl-[protein] + [thioredoxin]-disulfide + H2O = L-methionyl-(S)-S-oxide-[protein] + [thioredoxin]-dithiol</text>
        <dbReference type="Rhea" id="RHEA:14217"/>
        <dbReference type="Rhea" id="RHEA-COMP:10698"/>
        <dbReference type="Rhea" id="RHEA-COMP:10700"/>
        <dbReference type="Rhea" id="RHEA-COMP:12313"/>
        <dbReference type="Rhea" id="RHEA-COMP:12315"/>
        <dbReference type="ChEBI" id="CHEBI:15377"/>
        <dbReference type="ChEBI" id="CHEBI:16044"/>
        <dbReference type="ChEBI" id="CHEBI:29950"/>
        <dbReference type="ChEBI" id="CHEBI:44120"/>
        <dbReference type="ChEBI" id="CHEBI:50058"/>
        <dbReference type="EC" id="1.8.4.11"/>
    </reaction>
</comment>
<reference evidence="9 10" key="1">
    <citation type="journal article" date="2015" name="Genome Biol. Evol.">
        <title>Phylogenomic analyses indicate that early fungi evolved digesting cell walls of algal ancestors of land plants.</title>
        <authorList>
            <person name="Chang Y."/>
            <person name="Wang S."/>
            <person name="Sekimoto S."/>
            <person name="Aerts A.L."/>
            <person name="Choi C."/>
            <person name="Clum A."/>
            <person name="LaButti K.M."/>
            <person name="Lindquist E.A."/>
            <person name="Yee Ngan C."/>
            <person name="Ohm R.A."/>
            <person name="Salamov A.A."/>
            <person name="Grigoriev I.V."/>
            <person name="Spatafora J.W."/>
            <person name="Berbee M.L."/>
        </authorList>
    </citation>
    <scope>NUCLEOTIDE SEQUENCE [LARGE SCALE GENOMIC DNA]</scope>
    <source>
        <strain evidence="9 10">NRRL 28638</strain>
    </source>
</reference>
<keyword evidence="3" id="KW-0560">Oxidoreductase</keyword>
<feature type="domain" description="Peptide methionine sulphoxide reductase MsrA" evidence="8">
    <location>
        <begin position="8"/>
        <end position="159"/>
    </location>
</feature>
<protein>
    <recommendedName>
        <fullName evidence="2">peptide-methionine (S)-S-oxide reductase</fullName>
        <ecNumber evidence="2">1.8.4.11</ecNumber>
    </recommendedName>
    <alternativeName>
        <fullName evidence="5">Peptide-methionine (S)-S-oxide reductase</fullName>
    </alternativeName>
    <alternativeName>
        <fullName evidence="4">Protein-methionine-S-oxide reductase</fullName>
    </alternativeName>
</protein>
<dbReference type="GO" id="GO:0005737">
    <property type="term" value="C:cytoplasm"/>
    <property type="evidence" value="ECO:0007669"/>
    <property type="project" value="EnsemblFungi"/>
</dbReference>
<organism evidence="9 10">
    <name type="scientific">Conidiobolus coronatus (strain ATCC 28846 / CBS 209.66 / NRRL 28638)</name>
    <name type="common">Delacroixia coronata</name>
    <dbReference type="NCBI Taxonomy" id="796925"/>
    <lineage>
        <taxon>Eukaryota</taxon>
        <taxon>Fungi</taxon>
        <taxon>Fungi incertae sedis</taxon>
        <taxon>Zoopagomycota</taxon>
        <taxon>Entomophthoromycotina</taxon>
        <taxon>Entomophthoromycetes</taxon>
        <taxon>Entomophthorales</taxon>
        <taxon>Ancylistaceae</taxon>
        <taxon>Conidiobolus</taxon>
    </lineage>
</organism>
<dbReference type="STRING" id="796925.A0A137PAX7"/>
<evidence type="ECO:0000256" key="3">
    <source>
        <dbReference type="ARBA" id="ARBA00023002"/>
    </source>
</evidence>
<dbReference type="InterPro" id="IPR002569">
    <property type="entry name" value="Met_Sox_Rdtase_MsrA_dom"/>
</dbReference>